<evidence type="ECO:0008006" key="3">
    <source>
        <dbReference type="Google" id="ProtNLM"/>
    </source>
</evidence>
<dbReference type="InterPro" id="IPR052973">
    <property type="entry name" value="Fungal_sec-metab_reg_TF"/>
</dbReference>
<name>A0A1J9PSD9_9EURO</name>
<dbReference type="Proteomes" id="UP000182235">
    <property type="component" value="Unassembled WGS sequence"/>
</dbReference>
<dbReference type="PANTHER" id="PTHR35392:SF2">
    <property type="entry name" value="ZN(II)2CYS6 TRANSCRIPTION FACTOR (EUROFUNG)"/>
    <property type="match status" value="1"/>
</dbReference>
<organism evidence="1 2">
    <name type="scientific">Emergomyces pasteurianus Ep9510</name>
    <dbReference type="NCBI Taxonomy" id="1447872"/>
    <lineage>
        <taxon>Eukaryota</taxon>
        <taxon>Fungi</taxon>
        <taxon>Dikarya</taxon>
        <taxon>Ascomycota</taxon>
        <taxon>Pezizomycotina</taxon>
        <taxon>Eurotiomycetes</taxon>
        <taxon>Eurotiomycetidae</taxon>
        <taxon>Onygenales</taxon>
        <taxon>Ajellomycetaceae</taxon>
        <taxon>Emergomyces</taxon>
    </lineage>
</organism>
<gene>
    <name evidence="1" type="ORF">AJ78_01166</name>
</gene>
<proteinExistence type="predicted"/>
<dbReference type="EMBL" id="LGRN01000024">
    <property type="protein sequence ID" value="OJD18834.1"/>
    <property type="molecule type" value="Genomic_DNA"/>
</dbReference>
<dbReference type="STRING" id="1447872.A0A1J9PSD9"/>
<reference evidence="1 2" key="1">
    <citation type="submission" date="2015-07" db="EMBL/GenBank/DDBJ databases">
        <title>Emmonsia species relationships and genome sequence.</title>
        <authorList>
            <consortium name="The Broad Institute Genomics Platform"/>
            <person name="Cuomo C.A."/>
            <person name="Munoz J.F."/>
            <person name="Imamovic A."/>
            <person name="Priest M.E."/>
            <person name="Young S."/>
            <person name="Clay O.K."/>
            <person name="McEwen J.G."/>
        </authorList>
    </citation>
    <scope>NUCLEOTIDE SEQUENCE [LARGE SCALE GENOMIC DNA]</scope>
    <source>
        <strain evidence="1 2">UAMH 9510</strain>
    </source>
</reference>
<accession>A0A1J9PSD9</accession>
<dbReference type="PANTHER" id="PTHR35392">
    <property type="entry name" value="ZN(II)2CYS6 TRANSCRIPTION FACTOR (EUROFUNG)-RELATED-RELATED"/>
    <property type="match status" value="1"/>
</dbReference>
<dbReference type="AlphaFoldDB" id="A0A1J9PSD9"/>
<evidence type="ECO:0000313" key="1">
    <source>
        <dbReference type="EMBL" id="OJD18834.1"/>
    </source>
</evidence>
<comment type="caution">
    <text evidence="1">The sequence shown here is derived from an EMBL/GenBank/DDBJ whole genome shotgun (WGS) entry which is preliminary data.</text>
</comment>
<sequence length="715" mass="79028">MGRKPNGIVSEFFNRGAKLADSSNRYEHTCKSCGQNFPKGRADSLLSHLVKSCQAISAVDKQRVLHLWRAAPERGGPGHSGSAAGKKLHANVNGRIGRGKSGNLPYAARQTVFNGIGGLNGLNVLAEASRQVGASDGKHPNNIDEDGGENLLGDKTIVVDPALESSSAAKHRNIEADLRAALGTSSPPPSHYDPHSAESSAAMSFLNNNFSLATEHSPEPGQSSQLSLIAASANEMVPQDGGLSLDNDVDFDSTTHHATFYPRPIAIHPSPQDSSGFVNNFGETSKPTKHKLRAQFSEERRKEVQLVRKMGACLRCRMLKKTCSSEDPCRQCRAIQNPRVWMECCIRDRLPTQLTTYSAGLHTTLAYHDISNVKSQLSFDLGMGRIEICHFDCQPPKFITFSALHHQMEAPPNIDPDLPTSTSDGESKVQAQQDIRILEGDVDELSAKVETYIKTMATQYFESEPSTFVKESVTLAWELYQNTADQLLAGVLDLWIATRILVDAELKWKVFINPTLPPSSTQPLSSTSTELCTVIDEVASPQSYALICAQMRAATERFAGRISKAVLSKIEQRLLQKQRSGHFRTFLGAVVLMNCVERMTWLFKKWESGEPDKQQWPLENGPTVYADQNNRFADIVTTHLRMRSLAPDCTVDPETGNLMASYSRDSDVTRWFHAVNISPQYFEDRRTAEFDASNPRSLDLLYCTRLFRPGAENTS</sequence>
<protein>
    <recommendedName>
        <fullName evidence="3">Zn(2)-C6 fungal-type domain-containing protein</fullName>
    </recommendedName>
</protein>
<dbReference type="OrthoDB" id="5417895at2759"/>
<dbReference type="VEuPathDB" id="FungiDB:AJ78_01166"/>
<evidence type="ECO:0000313" key="2">
    <source>
        <dbReference type="Proteomes" id="UP000182235"/>
    </source>
</evidence>
<keyword evidence="2" id="KW-1185">Reference proteome</keyword>